<accession>A0A819AGE4</accession>
<feature type="region of interest" description="Disordered" evidence="1">
    <location>
        <begin position="73"/>
        <end position="132"/>
    </location>
</feature>
<feature type="compositionally biased region" description="Basic and acidic residues" evidence="1">
    <location>
        <begin position="1"/>
        <end position="10"/>
    </location>
</feature>
<comment type="caution">
    <text evidence="6">The sequence shown here is derived from an EMBL/GenBank/DDBJ whole genome shotgun (WGS) entry which is preliminary data.</text>
</comment>
<reference evidence="6" key="1">
    <citation type="submission" date="2021-02" db="EMBL/GenBank/DDBJ databases">
        <authorList>
            <person name="Nowell W R."/>
        </authorList>
    </citation>
    <scope>NUCLEOTIDE SEQUENCE</scope>
</reference>
<dbReference type="EMBL" id="CAJNYU010000767">
    <property type="protein sequence ID" value="CAF3389219.1"/>
    <property type="molecule type" value="Genomic_DNA"/>
</dbReference>
<evidence type="ECO:0000313" key="12">
    <source>
        <dbReference type="Proteomes" id="UP000663872"/>
    </source>
</evidence>
<dbReference type="Proteomes" id="UP000663848">
    <property type="component" value="Unassembled WGS sequence"/>
</dbReference>
<dbReference type="EMBL" id="CAJOBQ010001341">
    <property type="protein sequence ID" value="CAF4478933.1"/>
    <property type="molecule type" value="Genomic_DNA"/>
</dbReference>
<evidence type="ECO:0000313" key="3">
    <source>
        <dbReference type="EMBL" id="CAF3428247.1"/>
    </source>
</evidence>
<evidence type="ECO:0000313" key="5">
    <source>
        <dbReference type="EMBL" id="CAF3500472.1"/>
    </source>
</evidence>
<sequence>MSKNKTEEKSSATNQDDDDDDEMDRLARQMLIEEAKRNKIRAETQGALGWQKPTMVTNRKFLRNTLISNAVHNINKNEQERQQRIKSIMNRKQDDYEHQRKRSRTPPHSSRRKHDKDDTTCDLSSKRIKKEK</sequence>
<dbReference type="Proteomes" id="UP000663873">
    <property type="component" value="Unassembled WGS sequence"/>
</dbReference>
<dbReference type="EMBL" id="CAJNXB010005623">
    <property type="protein sequence ID" value="CAF3431866.1"/>
    <property type="molecule type" value="Genomic_DNA"/>
</dbReference>
<dbReference type="Proteomes" id="UP000663869">
    <property type="component" value="Unassembled WGS sequence"/>
</dbReference>
<evidence type="ECO:0000313" key="10">
    <source>
        <dbReference type="EMBL" id="CAF4472857.1"/>
    </source>
</evidence>
<organism evidence="6 12">
    <name type="scientific">Rotaria socialis</name>
    <dbReference type="NCBI Taxonomy" id="392032"/>
    <lineage>
        <taxon>Eukaryota</taxon>
        <taxon>Metazoa</taxon>
        <taxon>Spiralia</taxon>
        <taxon>Gnathifera</taxon>
        <taxon>Rotifera</taxon>
        <taxon>Eurotatoria</taxon>
        <taxon>Bdelloidea</taxon>
        <taxon>Philodinida</taxon>
        <taxon>Philodinidae</taxon>
        <taxon>Rotaria</taxon>
    </lineage>
</organism>
<keyword evidence="13" id="KW-1185">Reference proteome</keyword>
<dbReference type="EMBL" id="CAJOBS010000028">
    <property type="protein sequence ID" value="CAF4472857.1"/>
    <property type="molecule type" value="Genomic_DNA"/>
</dbReference>
<evidence type="ECO:0000313" key="13">
    <source>
        <dbReference type="Proteomes" id="UP000663873"/>
    </source>
</evidence>
<dbReference type="EMBL" id="CAJNYD010002552">
    <property type="protein sequence ID" value="CAF3428247.1"/>
    <property type="molecule type" value="Genomic_DNA"/>
</dbReference>
<dbReference type="Proteomes" id="UP000663851">
    <property type="component" value="Unassembled WGS sequence"/>
</dbReference>
<dbReference type="EMBL" id="CAJOBO010001057">
    <property type="protein sequence ID" value="CAF4332022.1"/>
    <property type="molecule type" value="Genomic_DNA"/>
</dbReference>
<evidence type="ECO:0000313" key="7">
    <source>
        <dbReference type="EMBL" id="CAF4243371.1"/>
    </source>
</evidence>
<dbReference type="EMBL" id="CAJNYT010005911">
    <property type="protein sequence ID" value="CAF3784136.1"/>
    <property type="molecule type" value="Genomic_DNA"/>
</dbReference>
<feature type="compositionally biased region" description="Basic residues" evidence="1">
    <location>
        <begin position="99"/>
        <end position="114"/>
    </location>
</feature>
<dbReference type="AlphaFoldDB" id="A0A819AGE4"/>
<feature type="region of interest" description="Disordered" evidence="1">
    <location>
        <begin position="1"/>
        <end position="29"/>
    </location>
</feature>
<evidence type="ECO:0000313" key="6">
    <source>
        <dbReference type="EMBL" id="CAF3784136.1"/>
    </source>
</evidence>
<dbReference type="InterPro" id="IPR038948">
    <property type="entry name" value="POLR1D-like"/>
</dbReference>
<evidence type="ECO:0000313" key="4">
    <source>
        <dbReference type="EMBL" id="CAF3431866.1"/>
    </source>
</evidence>
<dbReference type="Proteomes" id="UP000663872">
    <property type="component" value="Unassembled WGS sequence"/>
</dbReference>
<dbReference type="Proteomes" id="UP000663862">
    <property type="component" value="Unassembled WGS sequence"/>
</dbReference>
<evidence type="ECO:0000313" key="8">
    <source>
        <dbReference type="EMBL" id="CAF4332022.1"/>
    </source>
</evidence>
<dbReference type="OrthoDB" id="6352295at2759"/>
<name>A0A819AGE4_9BILA</name>
<dbReference type="EMBL" id="CAJOBP010000993">
    <property type="protein sequence ID" value="CAF4243371.1"/>
    <property type="molecule type" value="Genomic_DNA"/>
</dbReference>
<proteinExistence type="predicted"/>
<evidence type="ECO:0000256" key="1">
    <source>
        <dbReference type="SAM" id="MobiDB-lite"/>
    </source>
</evidence>
<dbReference type="Proteomes" id="UP000663825">
    <property type="component" value="Unassembled WGS sequence"/>
</dbReference>
<dbReference type="EMBL" id="CAJNYV010002755">
    <property type="protein sequence ID" value="CAF3500472.1"/>
    <property type="molecule type" value="Genomic_DNA"/>
</dbReference>
<dbReference type="PANTHER" id="PTHR34769:SF1">
    <property type="entry name" value="RNA POLYMERASE I AND III SUBUNIT D"/>
    <property type="match status" value="1"/>
</dbReference>
<evidence type="ECO:0000313" key="2">
    <source>
        <dbReference type="EMBL" id="CAF3389219.1"/>
    </source>
</evidence>
<evidence type="ECO:0000313" key="9">
    <source>
        <dbReference type="EMBL" id="CAF4463885.1"/>
    </source>
</evidence>
<protein>
    <submittedName>
        <fullName evidence="6">Uncharacterized protein</fullName>
    </submittedName>
</protein>
<gene>
    <name evidence="2" type="ORF">FME351_LOCUS7991</name>
    <name evidence="6" type="ORF">GRG538_LOCUS33193</name>
    <name evidence="8" type="ORF">HFQ381_LOCUS15516</name>
    <name evidence="5" type="ORF">KIK155_LOCUS15750</name>
    <name evidence="3" type="ORF">LUA448_LOCUS20098</name>
    <name evidence="9" type="ORF">QYT958_LOCUS1657</name>
    <name evidence="4" type="ORF">TIS948_LOCUS30404</name>
    <name evidence="10" type="ORF">TOA249_LOCUS1080</name>
    <name evidence="11" type="ORF">TSG867_LOCUS19313</name>
    <name evidence="7" type="ORF">UJA718_LOCUS9082</name>
</gene>
<evidence type="ECO:0000313" key="11">
    <source>
        <dbReference type="EMBL" id="CAF4478933.1"/>
    </source>
</evidence>
<dbReference type="PANTHER" id="PTHR34769">
    <property type="entry name" value="RCG42593, ISOFORM CRA_A"/>
    <property type="match status" value="1"/>
</dbReference>
<dbReference type="EMBL" id="CAJOBR010000097">
    <property type="protein sequence ID" value="CAF4463885.1"/>
    <property type="molecule type" value="Genomic_DNA"/>
</dbReference>
<dbReference type="Proteomes" id="UP000663833">
    <property type="component" value="Unassembled WGS sequence"/>
</dbReference>
<dbReference type="Proteomes" id="UP000663865">
    <property type="component" value="Unassembled WGS sequence"/>
</dbReference>
<dbReference type="Proteomes" id="UP000663838">
    <property type="component" value="Unassembled WGS sequence"/>
</dbReference>